<dbReference type="EMBL" id="MNAD01001519">
    <property type="protein sequence ID" value="OJT04685.1"/>
    <property type="molecule type" value="Genomic_DNA"/>
</dbReference>
<feature type="transmembrane region" description="Helical" evidence="5">
    <location>
        <begin position="43"/>
        <end position="61"/>
    </location>
</feature>
<dbReference type="STRING" id="154538.A0A1M2VAW5"/>
<evidence type="ECO:0000256" key="1">
    <source>
        <dbReference type="ARBA" id="ARBA00004141"/>
    </source>
</evidence>
<dbReference type="Pfam" id="PF04479">
    <property type="entry name" value="RTA1"/>
    <property type="match status" value="1"/>
</dbReference>
<evidence type="ECO:0000256" key="3">
    <source>
        <dbReference type="ARBA" id="ARBA00022989"/>
    </source>
</evidence>
<dbReference type="GO" id="GO:0005886">
    <property type="term" value="C:plasma membrane"/>
    <property type="evidence" value="ECO:0007669"/>
    <property type="project" value="TreeGrafter"/>
</dbReference>
<name>A0A1M2VAW5_TRAPU</name>
<evidence type="ECO:0000313" key="7">
    <source>
        <dbReference type="Proteomes" id="UP000184267"/>
    </source>
</evidence>
<keyword evidence="2 5" id="KW-0812">Transmembrane</keyword>
<comment type="caution">
    <text evidence="6">The sequence shown here is derived from an EMBL/GenBank/DDBJ whole genome shotgun (WGS) entry which is preliminary data.</text>
</comment>
<dbReference type="InterPro" id="IPR007568">
    <property type="entry name" value="RTA1"/>
</dbReference>
<evidence type="ECO:0000256" key="5">
    <source>
        <dbReference type="SAM" id="Phobius"/>
    </source>
</evidence>
<reference evidence="6 7" key="1">
    <citation type="submission" date="2016-10" db="EMBL/GenBank/DDBJ databases">
        <title>Genome sequence of the basidiomycete white-rot fungus Trametes pubescens.</title>
        <authorList>
            <person name="Makela M.R."/>
            <person name="Granchi Z."/>
            <person name="Peng M."/>
            <person name="De Vries R.P."/>
            <person name="Grigoriev I."/>
            <person name="Riley R."/>
            <person name="Hilden K."/>
        </authorList>
    </citation>
    <scope>NUCLEOTIDE SEQUENCE [LARGE SCALE GENOMIC DNA]</scope>
    <source>
        <strain evidence="6 7">FBCC735</strain>
    </source>
</reference>
<dbReference type="PANTHER" id="PTHR31465:SF11">
    <property type="entry name" value="DOMAIN PROTEIN, PUTATIVE (AFU_ORTHOLOGUE AFUA_3G10770)-RELATED"/>
    <property type="match status" value="1"/>
</dbReference>
<accession>A0A1M2VAW5</accession>
<keyword evidence="4 5" id="KW-0472">Membrane</keyword>
<comment type="subcellular location">
    <subcellularLocation>
        <location evidence="1">Membrane</location>
        <topology evidence="1">Multi-pass membrane protein</topology>
    </subcellularLocation>
</comment>
<keyword evidence="7" id="KW-1185">Reference proteome</keyword>
<dbReference type="AlphaFoldDB" id="A0A1M2VAW5"/>
<organism evidence="6 7">
    <name type="scientific">Trametes pubescens</name>
    <name type="common">White-rot fungus</name>
    <dbReference type="NCBI Taxonomy" id="154538"/>
    <lineage>
        <taxon>Eukaryota</taxon>
        <taxon>Fungi</taxon>
        <taxon>Dikarya</taxon>
        <taxon>Basidiomycota</taxon>
        <taxon>Agaricomycotina</taxon>
        <taxon>Agaricomycetes</taxon>
        <taxon>Polyporales</taxon>
        <taxon>Polyporaceae</taxon>
        <taxon>Trametes</taxon>
    </lineage>
</organism>
<dbReference type="Proteomes" id="UP000184267">
    <property type="component" value="Unassembled WGS sequence"/>
</dbReference>
<gene>
    <name evidence="6" type="ORF">TRAPUB_4479</name>
</gene>
<dbReference type="OrthoDB" id="3358017at2759"/>
<evidence type="ECO:0000256" key="2">
    <source>
        <dbReference type="ARBA" id="ARBA00022692"/>
    </source>
</evidence>
<evidence type="ECO:0000256" key="4">
    <source>
        <dbReference type="ARBA" id="ARBA00023136"/>
    </source>
</evidence>
<sequence>MSIFIHLVIEYVWRRAADCPFRKPGIAGNEEEVHRVLTREMKLLITGICVSTVFVYLRSLYRVIEFANGSNGPIIHTQVLFNVFDGAMITFGMFALNFMHPGLLLKSTAADAGYELTEQPSQAVAT</sequence>
<feature type="transmembrane region" description="Helical" evidence="5">
    <location>
        <begin position="73"/>
        <end position="96"/>
    </location>
</feature>
<proteinExistence type="predicted"/>
<keyword evidence="3 5" id="KW-1133">Transmembrane helix</keyword>
<dbReference type="PANTHER" id="PTHR31465">
    <property type="entry name" value="PROTEIN RTA1-RELATED"/>
    <property type="match status" value="1"/>
</dbReference>
<evidence type="ECO:0000313" key="6">
    <source>
        <dbReference type="EMBL" id="OJT04685.1"/>
    </source>
</evidence>
<dbReference type="GO" id="GO:0000324">
    <property type="term" value="C:fungal-type vacuole"/>
    <property type="evidence" value="ECO:0007669"/>
    <property type="project" value="TreeGrafter"/>
</dbReference>
<protein>
    <submittedName>
        <fullName evidence="6">Uncharacterized protein</fullName>
    </submittedName>
</protein>